<dbReference type="EMBL" id="JAANIU010000192">
    <property type="protein sequence ID" value="KAG1574263.1"/>
    <property type="molecule type" value="Genomic_DNA"/>
</dbReference>
<sequence length="272" mass="30664">MFGQISRNCFIQRHVLSRSFHASSTFYKSTVIPSHPHLHAHTTSSNNNNQKYAISYVSDSELGDHKIEDHPNLIIGWSSNKNILDCQTFIENGEFIPFLTETLKENIHRVDDSNLKAMADWQKEGWMHIGDERDPPAWGRINYPEDIIGSVQVVNGVIQKGTYQPMPTHRLMTTKGIFQLSEPLTQCLIKAAKINFKRNKKGLLGSRSIHKKLTMCGNQHYNEDDPVQIGENIWLASEESVGQLPDLNEEYLLIRSVPVIGNQSIGSSAAIG</sequence>
<dbReference type="PANTHER" id="PTHR37331:SF1">
    <property type="entry name" value="YALI0F11671P"/>
    <property type="match status" value="1"/>
</dbReference>
<name>A0A9P7CTN6_9FUNG</name>
<evidence type="ECO:0000313" key="1">
    <source>
        <dbReference type="EMBL" id="KAG1574263.1"/>
    </source>
</evidence>
<organism evidence="1 2">
    <name type="scientific">Rhizopus delemar</name>
    <dbReference type="NCBI Taxonomy" id="936053"/>
    <lineage>
        <taxon>Eukaryota</taxon>
        <taxon>Fungi</taxon>
        <taxon>Fungi incertae sedis</taxon>
        <taxon>Mucoromycota</taxon>
        <taxon>Mucoromycotina</taxon>
        <taxon>Mucoromycetes</taxon>
        <taxon>Mucorales</taxon>
        <taxon>Mucorineae</taxon>
        <taxon>Rhizopodaceae</taxon>
        <taxon>Rhizopus</taxon>
    </lineage>
</organism>
<dbReference type="Proteomes" id="UP000740926">
    <property type="component" value="Unassembled WGS sequence"/>
</dbReference>
<comment type="caution">
    <text evidence="1">The sequence shown here is derived from an EMBL/GenBank/DDBJ whole genome shotgun (WGS) entry which is preliminary data.</text>
</comment>
<evidence type="ECO:0000313" key="2">
    <source>
        <dbReference type="Proteomes" id="UP000740926"/>
    </source>
</evidence>
<reference evidence="1 2" key="1">
    <citation type="journal article" date="2020" name="Microb. Genom.">
        <title>Genetic diversity of clinical and environmental Mucorales isolates obtained from an investigation of mucormycosis cases among solid organ transplant recipients.</title>
        <authorList>
            <person name="Nguyen M.H."/>
            <person name="Kaul D."/>
            <person name="Muto C."/>
            <person name="Cheng S.J."/>
            <person name="Richter R.A."/>
            <person name="Bruno V.M."/>
            <person name="Liu G."/>
            <person name="Beyhan S."/>
            <person name="Sundermann A.J."/>
            <person name="Mounaud S."/>
            <person name="Pasculle A.W."/>
            <person name="Nierman W.C."/>
            <person name="Driscoll E."/>
            <person name="Cumbie R."/>
            <person name="Clancy C.J."/>
            <person name="Dupont C.L."/>
        </authorList>
    </citation>
    <scope>NUCLEOTIDE SEQUENCE [LARGE SCALE GENOMIC DNA]</scope>
    <source>
        <strain evidence="1 2">GL24</strain>
    </source>
</reference>
<dbReference type="PANTHER" id="PTHR37331">
    <property type="entry name" value="YALI0F11671P"/>
    <property type="match status" value="1"/>
</dbReference>
<dbReference type="AlphaFoldDB" id="A0A9P7CTN6"/>
<proteinExistence type="predicted"/>
<protein>
    <submittedName>
        <fullName evidence="1">Uncharacterized protein</fullName>
    </submittedName>
</protein>
<keyword evidence="2" id="KW-1185">Reference proteome</keyword>
<accession>A0A9P7CTN6</accession>
<gene>
    <name evidence="1" type="ORF">G6F50_002124</name>
</gene>